<dbReference type="Proteomes" id="UP000801864">
    <property type="component" value="Unassembled WGS sequence"/>
</dbReference>
<organism evidence="1 2">
    <name type="scientific">Trichoderma lentiforme</name>
    <dbReference type="NCBI Taxonomy" id="1567552"/>
    <lineage>
        <taxon>Eukaryota</taxon>
        <taxon>Fungi</taxon>
        <taxon>Dikarya</taxon>
        <taxon>Ascomycota</taxon>
        <taxon>Pezizomycotina</taxon>
        <taxon>Sordariomycetes</taxon>
        <taxon>Hypocreomycetidae</taxon>
        <taxon>Hypocreales</taxon>
        <taxon>Hypocreaceae</taxon>
        <taxon>Trichoderma</taxon>
    </lineage>
</organism>
<keyword evidence="2" id="KW-1185">Reference proteome</keyword>
<gene>
    <name evidence="1" type="ORF">CFAM422_009059</name>
</gene>
<reference evidence="1 2" key="1">
    <citation type="submission" date="2018-06" db="EMBL/GenBank/DDBJ databases">
        <title>Genome analysis of cellulolytic fungus Trichoderma lentiforme CFAM-422.</title>
        <authorList>
            <person name="Steindorff A.S."/>
            <person name="Formighieri E.F."/>
            <person name="Midorikawa G.E.O."/>
            <person name="Tamietti M.S."/>
            <person name="Ramos E.Z."/>
            <person name="Silva A.S."/>
            <person name="Bon E.P.S."/>
            <person name="Mendes T.D."/>
            <person name="Damaso M.C.T."/>
            <person name="Favaro L.C.L."/>
        </authorList>
    </citation>
    <scope>NUCLEOTIDE SEQUENCE [LARGE SCALE GENOMIC DNA]</scope>
    <source>
        <strain evidence="1 2">CFAM-422</strain>
    </source>
</reference>
<sequence>MARLRERFFAHPGPKLTYRLPGVCGIAYAPRLTIWARFPGHALVLDKASIVTSIIMGIPRACYQQCPVTPLLLPYDILVRRQSKHKHRFGLTNGLPQGIAVCHVSDVACLAATCLLVLARRPSYHLMISPFFSVASFSPACLNRSL</sequence>
<evidence type="ECO:0000313" key="1">
    <source>
        <dbReference type="EMBL" id="KAF3066746.1"/>
    </source>
</evidence>
<proteinExistence type="predicted"/>
<protein>
    <submittedName>
        <fullName evidence="1">Uncharacterized protein</fullName>
    </submittedName>
</protein>
<comment type="caution">
    <text evidence="1">The sequence shown here is derived from an EMBL/GenBank/DDBJ whole genome shotgun (WGS) entry which is preliminary data.</text>
</comment>
<accession>A0A9P4XAS4</accession>
<dbReference type="EMBL" id="QLNT01000016">
    <property type="protein sequence ID" value="KAF3066746.1"/>
    <property type="molecule type" value="Genomic_DNA"/>
</dbReference>
<name>A0A9P4XAS4_9HYPO</name>
<dbReference type="AlphaFoldDB" id="A0A9P4XAS4"/>
<evidence type="ECO:0000313" key="2">
    <source>
        <dbReference type="Proteomes" id="UP000801864"/>
    </source>
</evidence>